<organism evidence="1">
    <name type="scientific">Dyadobacter sp. 676</name>
    <dbReference type="NCBI Taxonomy" id="3088362"/>
    <lineage>
        <taxon>Bacteria</taxon>
        <taxon>Pseudomonadati</taxon>
        <taxon>Bacteroidota</taxon>
        <taxon>Cytophagia</taxon>
        <taxon>Cytophagales</taxon>
        <taxon>Spirosomataceae</taxon>
        <taxon>Dyadobacter</taxon>
    </lineage>
</organism>
<reference evidence="1" key="1">
    <citation type="submission" date="2024-06" db="EMBL/GenBank/DDBJ databases">
        <title>Sequencing and assembly of the genome of Dyadobacter sp. strain 676, a symbiont of Cyamopsis tetragonoloba.</title>
        <authorList>
            <person name="Guro P."/>
            <person name="Sazanova A."/>
            <person name="Kuznetsova I."/>
            <person name="Belimov A."/>
            <person name="Safronova V."/>
        </authorList>
    </citation>
    <scope>NUCLEOTIDE SEQUENCE</scope>
    <source>
        <strain evidence="1">676</strain>
    </source>
</reference>
<dbReference type="RefSeq" id="WP_353720258.1">
    <property type="nucleotide sequence ID" value="NZ_CP159289.1"/>
</dbReference>
<dbReference type="Gene3D" id="3.40.30.10">
    <property type="entry name" value="Glutaredoxin"/>
    <property type="match status" value="1"/>
</dbReference>
<dbReference type="InterPro" id="IPR036249">
    <property type="entry name" value="Thioredoxin-like_sf"/>
</dbReference>
<dbReference type="SUPFAM" id="SSF52833">
    <property type="entry name" value="Thioredoxin-like"/>
    <property type="match status" value="1"/>
</dbReference>
<dbReference type="EMBL" id="CP159289">
    <property type="protein sequence ID" value="XCH24951.1"/>
    <property type="molecule type" value="Genomic_DNA"/>
</dbReference>
<evidence type="ECO:0000313" key="1">
    <source>
        <dbReference type="EMBL" id="XCH24951.1"/>
    </source>
</evidence>
<dbReference type="PANTHER" id="PTHR13887:SF47">
    <property type="entry name" value="CLPXP ADAPTER PROTEIN SPXH"/>
    <property type="match status" value="1"/>
</dbReference>
<proteinExistence type="predicted"/>
<name>A0AAU8FLN1_9BACT</name>
<gene>
    <name evidence="1" type="ORF">ABV298_00530</name>
</gene>
<dbReference type="PANTHER" id="PTHR13887">
    <property type="entry name" value="GLUTATHIONE S-TRANSFERASE KAPPA"/>
    <property type="match status" value="1"/>
</dbReference>
<accession>A0AAU8FLN1</accession>
<protein>
    <submittedName>
        <fullName evidence="1">DsbA family protein</fullName>
    </submittedName>
</protein>
<dbReference type="AlphaFoldDB" id="A0AAU8FLN1"/>
<sequence>MDQLRLNHTNIKIVYYTHPLCPVSWRMQKDWQQFISVFGQFLSFRFCMSAPALNVPDVSLDNNTKLPATNACQAVKAASLQSQWAADTFLDALRKAAMQDERDVSQMDVLVEIAREISRNHRQIFDLQRFGMDLNSRYTRRAIQDDLLKIRINKVDRFPTITFTVDGKGIKVTGYNSFDQLASIFRKLSAQSNKDSRSPVY</sequence>
<dbReference type="Pfam" id="PF13743">
    <property type="entry name" value="Thioredoxin_5"/>
    <property type="match status" value="1"/>
</dbReference>